<reference evidence="3" key="1">
    <citation type="submission" date="2020-07" db="EMBL/GenBank/DDBJ databases">
        <authorList>
            <person name="Nazaruddin N."/>
        </authorList>
    </citation>
    <scope>NUCLEOTIDE SEQUENCE</scope>
</reference>
<name>A0A6V7HHM9_9HYME</name>
<gene>
    <name evidence="3" type="ORF">MHI_LOCUS892245</name>
</gene>
<keyword evidence="2" id="KW-0812">Transmembrane</keyword>
<feature type="transmembrane region" description="Helical" evidence="2">
    <location>
        <begin position="160"/>
        <end position="184"/>
    </location>
</feature>
<protein>
    <submittedName>
        <fullName evidence="3">Uncharacterized protein</fullName>
    </submittedName>
</protein>
<keyword evidence="4" id="KW-1185">Reference proteome</keyword>
<feature type="region of interest" description="Disordered" evidence="1">
    <location>
        <begin position="1"/>
        <end position="59"/>
    </location>
</feature>
<evidence type="ECO:0000256" key="2">
    <source>
        <dbReference type="SAM" id="Phobius"/>
    </source>
</evidence>
<evidence type="ECO:0000313" key="3">
    <source>
        <dbReference type="EMBL" id="CAD1479990.1"/>
    </source>
</evidence>
<dbReference type="EMBL" id="CAJDYZ010011773">
    <property type="protein sequence ID" value="CAD1479990.1"/>
    <property type="molecule type" value="Genomic_DNA"/>
</dbReference>
<evidence type="ECO:0000256" key="1">
    <source>
        <dbReference type="SAM" id="MobiDB-lite"/>
    </source>
</evidence>
<accession>A0A6V7HHM9</accession>
<sequence length="191" mass="20860">MLPSSKLLHQEEPSEPNVDATATCRTSTNGSVTQSAIVVDDDVERNDGDDDDDPPPYSAIVPPNHVGWSHDFSGNWYSACNAASYRADATPLACFQSGLTSPGFGPHPERTDPGQHESISMPLMPCRLFMFGSRRSLFARDGFANDISTSKDTRGTRRKYGAILVGAAVIAFLMVLSLLVRFIMDKDLWYG</sequence>
<organism evidence="3 4">
    <name type="scientific">Heterotrigona itama</name>
    <dbReference type="NCBI Taxonomy" id="395501"/>
    <lineage>
        <taxon>Eukaryota</taxon>
        <taxon>Metazoa</taxon>
        <taxon>Ecdysozoa</taxon>
        <taxon>Arthropoda</taxon>
        <taxon>Hexapoda</taxon>
        <taxon>Insecta</taxon>
        <taxon>Pterygota</taxon>
        <taxon>Neoptera</taxon>
        <taxon>Endopterygota</taxon>
        <taxon>Hymenoptera</taxon>
        <taxon>Apocrita</taxon>
        <taxon>Aculeata</taxon>
        <taxon>Apoidea</taxon>
        <taxon>Anthophila</taxon>
        <taxon>Apidae</taxon>
        <taxon>Heterotrigona</taxon>
    </lineage>
</organism>
<keyword evidence="2" id="KW-1133">Transmembrane helix</keyword>
<dbReference type="OrthoDB" id="7539293at2759"/>
<keyword evidence="2" id="KW-0472">Membrane</keyword>
<feature type="compositionally biased region" description="Polar residues" evidence="1">
    <location>
        <begin position="23"/>
        <end position="36"/>
    </location>
</feature>
<feature type="compositionally biased region" description="Acidic residues" evidence="1">
    <location>
        <begin position="39"/>
        <end position="54"/>
    </location>
</feature>
<evidence type="ECO:0000313" key="4">
    <source>
        <dbReference type="Proteomes" id="UP000752696"/>
    </source>
</evidence>
<dbReference type="Proteomes" id="UP000752696">
    <property type="component" value="Unassembled WGS sequence"/>
</dbReference>
<proteinExistence type="predicted"/>
<dbReference type="AlphaFoldDB" id="A0A6V7HHM9"/>
<comment type="caution">
    <text evidence="3">The sequence shown here is derived from an EMBL/GenBank/DDBJ whole genome shotgun (WGS) entry which is preliminary data.</text>
</comment>